<dbReference type="GeneID" id="76730482"/>
<name>A0AAX3E560_9EURY</name>
<reference evidence="2" key="1">
    <citation type="submission" date="2022-10" db="EMBL/GenBank/DDBJ databases">
        <title>Complete genome of Methanoculleus submarinus DSM 15122.</title>
        <authorList>
            <person name="Chen S.-C."/>
            <person name="Lai S.-J."/>
            <person name="You Y.-T."/>
        </authorList>
    </citation>
    <scope>NUCLEOTIDE SEQUENCE</scope>
    <source>
        <strain evidence="2">DSM 15122</strain>
    </source>
</reference>
<feature type="transmembrane region" description="Helical" evidence="1">
    <location>
        <begin position="50"/>
        <end position="83"/>
    </location>
</feature>
<evidence type="ECO:0000313" key="3">
    <source>
        <dbReference type="Proteomes" id="UP001156196"/>
    </source>
</evidence>
<keyword evidence="3" id="KW-1185">Reference proteome</keyword>
<evidence type="ECO:0000313" key="2">
    <source>
        <dbReference type="EMBL" id="UYU17326.1"/>
    </source>
</evidence>
<gene>
    <name evidence="2" type="ORF">OH143_06280</name>
</gene>
<keyword evidence="1" id="KW-0812">Transmembrane</keyword>
<dbReference type="Proteomes" id="UP001156196">
    <property type="component" value="Chromosome"/>
</dbReference>
<sequence length="98" mass="10481">MEVDRRFLLLCAGEVLVVAAGNLLLLTLFLQALVLGAFLEDRRGYPIFVFGVSLIGVVLAVSGTVFLPLLALAAALGCGYVVLALRDYRLVRWAGGET</sequence>
<keyword evidence="1" id="KW-0472">Membrane</keyword>
<feature type="transmembrane region" description="Helical" evidence="1">
    <location>
        <begin position="7"/>
        <end position="30"/>
    </location>
</feature>
<dbReference type="KEGG" id="msum:OH143_06280"/>
<keyword evidence="1" id="KW-1133">Transmembrane helix</keyword>
<protein>
    <submittedName>
        <fullName evidence="2">Uncharacterized protein</fullName>
    </submittedName>
</protein>
<proteinExistence type="predicted"/>
<organism evidence="2 3">
    <name type="scientific">Methanoculleus submarinus</name>
    <dbReference type="NCBI Taxonomy" id="204050"/>
    <lineage>
        <taxon>Archaea</taxon>
        <taxon>Methanobacteriati</taxon>
        <taxon>Methanobacteriota</taxon>
        <taxon>Stenosarchaea group</taxon>
        <taxon>Methanomicrobia</taxon>
        <taxon>Methanomicrobiales</taxon>
        <taxon>Methanomicrobiaceae</taxon>
        <taxon>Methanoculleus</taxon>
    </lineage>
</organism>
<evidence type="ECO:0000256" key="1">
    <source>
        <dbReference type="SAM" id="Phobius"/>
    </source>
</evidence>
<dbReference type="RefSeq" id="WP_011845235.1">
    <property type="nucleotide sequence ID" value="NZ_CP109831.1"/>
</dbReference>
<dbReference type="EMBL" id="CP109831">
    <property type="protein sequence ID" value="UYU17326.1"/>
    <property type="molecule type" value="Genomic_DNA"/>
</dbReference>
<dbReference type="AlphaFoldDB" id="A0AAX3E560"/>
<accession>A0AAX3E560</accession>
<dbReference type="GeneID" id="4847579"/>